<comment type="caution">
    <text evidence="1">The sequence shown here is derived from an EMBL/GenBank/DDBJ whole genome shotgun (WGS) entry which is preliminary data.</text>
</comment>
<gene>
    <name evidence="1" type="ORF">A6A20_10150</name>
</gene>
<name>A0A9X4PEV7_9PAST</name>
<evidence type="ECO:0000313" key="1">
    <source>
        <dbReference type="EMBL" id="MDG6895969.1"/>
    </source>
</evidence>
<dbReference type="AlphaFoldDB" id="A0A9X4PEV7"/>
<evidence type="ECO:0000313" key="2">
    <source>
        <dbReference type="Proteomes" id="UP001155500"/>
    </source>
</evidence>
<proteinExistence type="predicted"/>
<accession>A0A9X4PEV7</accession>
<sequence length="90" mass="10758">MSFLPKSEYGTQNNIQRYKCHHCNKAFIFQNKLNLSEIWLHYSQGKQTYKELAIKYQCSVKTIQRDIDKAPKTTSPSINTFKYYYGYNFL</sequence>
<keyword evidence="2" id="KW-1185">Reference proteome</keyword>
<dbReference type="EMBL" id="LWID01000001">
    <property type="protein sequence ID" value="MDG6895969.1"/>
    <property type="molecule type" value="Genomic_DNA"/>
</dbReference>
<protein>
    <submittedName>
        <fullName evidence="1">Uncharacterized protein</fullName>
    </submittedName>
</protein>
<reference evidence="1" key="1">
    <citation type="submission" date="2016-03" db="EMBL/GenBank/DDBJ databases">
        <title>Co-evolution between Pasteurellaceae and their hosts.</title>
        <authorList>
            <person name="Hansen M.J."/>
            <person name="Bojesen A.M."/>
            <person name="Planet P."/>
        </authorList>
    </citation>
    <scope>NUCLEOTIDE SEQUENCE</scope>
    <source>
        <strain evidence="1">146/S8/89</strain>
    </source>
</reference>
<organism evidence="1 2">
    <name type="scientific">Volucribacter amazonae</name>
    <dbReference type="NCBI Taxonomy" id="256731"/>
    <lineage>
        <taxon>Bacteria</taxon>
        <taxon>Pseudomonadati</taxon>
        <taxon>Pseudomonadota</taxon>
        <taxon>Gammaproteobacteria</taxon>
        <taxon>Pasteurellales</taxon>
        <taxon>Pasteurellaceae</taxon>
        <taxon>Volucribacter</taxon>
    </lineage>
</organism>
<dbReference type="Proteomes" id="UP001155500">
    <property type="component" value="Unassembled WGS sequence"/>
</dbReference>